<evidence type="ECO:0000256" key="9">
    <source>
        <dbReference type="ARBA" id="ARBA00023136"/>
    </source>
</evidence>
<dbReference type="OrthoDB" id="5297029at2"/>
<keyword evidence="6 10" id="KW-0812">Transmembrane</keyword>
<evidence type="ECO:0000256" key="2">
    <source>
        <dbReference type="ARBA" id="ARBA00004162"/>
    </source>
</evidence>
<keyword evidence="8 10" id="KW-1133">Transmembrane helix</keyword>
<name>A0A368L4G6_9BURK</name>
<dbReference type="InterPro" id="IPR005503">
    <property type="entry name" value="FliL"/>
</dbReference>
<dbReference type="Pfam" id="PF03748">
    <property type="entry name" value="FliL"/>
    <property type="match status" value="1"/>
</dbReference>
<evidence type="ECO:0000256" key="5">
    <source>
        <dbReference type="ARBA" id="ARBA00022500"/>
    </source>
</evidence>
<keyword evidence="13" id="KW-1185">Reference proteome</keyword>
<reference evidence="12 13" key="1">
    <citation type="journal article" date="2018" name="Int. J. Syst. Evol. Microbiol.">
        <title>Parvibium lacunae gen. nov., sp. nov., a new member of the family Alcaligenaceae isolated from a freshwater pond.</title>
        <authorList>
            <person name="Chen W.M."/>
            <person name="Xie P.B."/>
            <person name="Hsu M.Y."/>
            <person name="Sheu S.Y."/>
        </authorList>
    </citation>
    <scope>NUCLEOTIDE SEQUENCE [LARGE SCALE GENOMIC DNA]</scope>
    <source>
        <strain evidence="12 13">KMB9</strain>
    </source>
</reference>
<gene>
    <name evidence="12" type="ORF">DU000_05735</name>
</gene>
<evidence type="ECO:0000313" key="13">
    <source>
        <dbReference type="Proteomes" id="UP000252357"/>
    </source>
</evidence>
<keyword evidence="7 10" id="KW-0283">Flagellar rotation</keyword>
<protein>
    <recommendedName>
        <fullName evidence="10">Flagellar protein FliL</fullName>
    </recommendedName>
</protein>
<dbReference type="GO" id="GO:0005886">
    <property type="term" value="C:plasma membrane"/>
    <property type="evidence" value="ECO:0007669"/>
    <property type="project" value="UniProtKB-SubCell"/>
</dbReference>
<evidence type="ECO:0000256" key="6">
    <source>
        <dbReference type="ARBA" id="ARBA00022692"/>
    </source>
</evidence>
<dbReference type="PANTHER" id="PTHR35091">
    <property type="entry name" value="FLAGELLAR PROTEIN FLIL"/>
    <property type="match status" value="1"/>
</dbReference>
<evidence type="ECO:0000256" key="11">
    <source>
        <dbReference type="SAM" id="MobiDB-lite"/>
    </source>
</evidence>
<accession>A0A368L4G6</accession>
<feature type="transmembrane region" description="Helical" evidence="10">
    <location>
        <begin position="24"/>
        <end position="44"/>
    </location>
</feature>
<keyword evidence="9 10" id="KW-0472">Membrane</keyword>
<sequence>MAKEEVTPEAGAEAAPAPKSKKKLFLILGLVIVLIAGGAGGFLFMQSKKAKEAEAKQGAAKQDAEGGEEKGDGHAANDPKHPPVFVQMDKFVFNLASAPPDKTGVGQVEMQIRVEDAKVSETIKAYMPLIRNNILLLLTSKAYDDVATIEGKKILQEELIEAIRQPLPKRADKGKDKSRGIQAVTFSAFIMN</sequence>
<proteinExistence type="inferred from homology"/>
<comment type="similarity">
    <text evidence="3 10">Belongs to the FliL family.</text>
</comment>
<dbReference type="Proteomes" id="UP000252357">
    <property type="component" value="Unassembled WGS sequence"/>
</dbReference>
<dbReference type="RefSeq" id="WP_114402404.1">
    <property type="nucleotide sequence ID" value="NZ_QPGB01000002.1"/>
</dbReference>
<keyword evidence="10" id="KW-0997">Cell inner membrane</keyword>
<feature type="region of interest" description="Disordered" evidence="11">
    <location>
        <begin position="55"/>
        <end position="81"/>
    </location>
</feature>
<dbReference type="AlphaFoldDB" id="A0A368L4G6"/>
<comment type="subcellular location">
    <subcellularLocation>
        <location evidence="10">Cell inner membrane</location>
    </subcellularLocation>
    <subcellularLocation>
        <location evidence="2">Cell membrane</location>
        <topology evidence="2">Single-pass membrane protein</topology>
    </subcellularLocation>
</comment>
<evidence type="ECO:0000256" key="1">
    <source>
        <dbReference type="ARBA" id="ARBA00002254"/>
    </source>
</evidence>
<dbReference type="PANTHER" id="PTHR35091:SF2">
    <property type="entry name" value="FLAGELLAR PROTEIN FLIL"/>
    <property type="match status" value="1"/>
</dbReference>
<keyword evidence="4" id="KW-1003">Cell membrane</keyword>
<evidence type="ECO:0000256" key="7">
    <source>
        <dbReference type="ARBA" id="ARBA00022779"/>
    </source>
</evidence>
<evidence type="ECO:0000313" key="12">
    <source>
        <dbReference type="EMBL" id="RCS58322.1"/>
    </source>
</evidence>
<dbReference type="GO" id="GO:0009425">
    <property type="term" value="C:bacterial-type flagellum basal body"/>
    <property type="evidence" value="ECO:0007669"/>
    <property type="project" value="InterPro"/>
</dbReference>
<dbReference type="GO" id="GO:0071978">
    <property type="term" value="P:bacterial-type flagellum-dependent swarming motility"/>
    <property type="evidence" value="ECO:0007669"/>
    <property type="project" value="TreeGrafter"/>
</dbReference>
<keyword evidence="5 10" id="KW-0145">Chemotaxis</keyword>
<evidence type="ECO:0000256" key="3">
    <source>
        <dbReference type="ARBA" id="ARBA00008281"/>
    </source>
</evidence>
<evidence type="ECO:0000256" key="10">
    <source>
        <dbReference type="RuleBase" id="RU364125"/>
    </source>
</evidence>
<feature type="compositionally biased region" description="Basic and acidic residues" evidence="11">
    <location>
        <begin position="62"/>
        <end position="81"/>
    </location>
</feature>
<evidence type="ECO:0000256" key="4">
    <source>
        <dbReference type="ARBA" id="ARBA00022475"/>
    </source>
</evidence>
<comment type="function">
    <text evidence="1 10">Controls the rotational direction of flagella during chemotaxis.</text>
</comment>
<dbReference type="GO" id="GO:0006935">
    <property type="term" value="P:chemotaxis"/>
    <property type="evidence" value="ECO:0007669"/>
    <property type="project" value="UniProtKB-KW"/>
</dbReference>
<evidence type="ECO:0000256" key="8">
    <source>
        <dbReference type="ARBA" id="ARBA00022989"/>
    </source>
</evidence>
<comment type="caution">
    <text evidence="12">The sequence shown here is derived from an EMBL/GenBank/DDBJ whole genome shotgun (WGS) entry which is preliminary data.</text>
</comment>
<organism evidence="12 13">
    <name type="scientific">Parvibium lacunae</name>
    <dbReference type="NCBI Taxonomy" id="1888893"/>
    <lineage>
        <taxon>Bacteria</taxon>
        <taxon>Pseudomonadati</taxon>
        <taxon>Pseudomonadota</taxon>
        <taxon>Betaproteobacteria</taxon>
        <taxon>Burkholderiales</taxon>
        <taxon>Alcaligenaceae</taxon>
        <taxon>Parvibium</taxon>
    </lineage>
</organism>
<dbReference type="EMBL" id="QPGB01000002">
    <property type="protein sequence ID" value="RCS58322.1"/>
    <property type="molecule type" value="Genomic_DNA"/>
</dbReference>